<keyword evidence="5" id="KW-1185">Reference proteome</keyword>
<dbReference type="EMBL" id="JAJAGO010000012">
    <property type="protein sequence ID" value="MCT2593027.1"/>
    <property type="molecule type" value="Genomic_DNA"/>
</dbReference>
<evidence type="ECO:0000256" key="1">
    <source>
        <dbReference type="SAM" id="MobiDB-lite"/>
    </source>
</evidence>
<accession>A0ABT2JYQ1</accession>
<evidence type="ECO:0000313" key="4">
    <source>
        <dbReference type="EMBL" id="MCT2593027.1"/>
    </source>
</evidence>
<evidence type="ECO:0000256" key="3">
    <source>
        <dbReference type="SAM" id="SignalP"/>
    </source>
</evidence>
<dbReference type="RefSeq" id="WP_260220377.1">
    <property type="nucleotide sequence ID" value="NZ_JAJAGO010000012.1"/>
</dbReference>
<feature type="compositionally biased region" description="Low complexity" evidence="1">
    <location>
        <begin position="165"/>
        <end position="188"/>
    </location>
</feature>
<protein>
    <submittedName>
        <fullName evidence="4">Uncharacterized protein</fullName>
    </submittedName>
</protein>
<proteinExistence type="predicted"/>
<organism evidence="4 5">
    <name type="scientific">Streptomyces gossypii</name>
    <dbReference type="NCBI Taxonomy" id="2883101"/>
    <lineage>
        <taxon>Bacteria</taxon>
        <taxon>Bacillati</taxon>
        <taxon>Actinomycetota</taxon>
        <taxon>Actinomycetes</taxon>
        <taxon>Kitasatosporales</taxon>
        <taxon>Streptomycetaceae</taxon>
        <taxon>Streptomyces</taxon>
    </lineage>
</organism>
<comment type="caution">
    <text evidence="4">The sequence shown here is derived from an EMBL/GenBank/DDBJ whole genome shotgun (WGS) entry which is preliminary data.</text>
</comment>
<feature type="signal peptide" evidence="3">
    <location>
        <begin position="1"/>
        <end position="26"/>
    </location>
</feature>
<sequence length="262" mass="26149">MRVLSTASALTVAAAAPLLLVTGAHAAPGTDSGTVTLHNAATGEEADSGDFEVCTFFLDAADIDNGRRIRWSIVEREGDGTRGTVAETGTLSVDRSGAGRTRDLSLADGSYQLVWKDSGGNGGGRRTVFTVDCTDAAPSRSAPASPPATASPSREGDEGGGGPEVSGKPSTEATEPAESTEASERSPAGPADGPSASEEVAQDVPEDPAASPDGGSDLAESGAGVSPGALVTGGACLLGAGAYLLLRHRNARNGRHVRPGRG</sequence>
<feature type="region of interest" description="Disordered" evidence="1">
    <location>
        <begin position="136"/>
        <end position="232"/>
    </location>
</feature>
<dbReference type="Proteomes" id="UP001156389">
    <property type="component" value="Unassembled WGS sequence"/>
</dbReference>
<keyword evidence="2" id="KW-0812">Transmembrane</keyword>
<reference evidence="4 5" key="1">
    <citation type="submission" date="2021-10" db="EMBL/GenBank/DDBJ databases">
        <title>Streptomyces gossypii sp. nov., isolated from soil collected from cotton field.</title>
        <authorList>
            <person name="Ge X."/>
            <person name="Chen X."/>
            <person name="Liu W."/>
        </authorList>
    </citation>
    <scope>NUCLEOTIDE SEQUENCE [LARGE SCALE GENOMIC DNA]</scope>
    <source>
        <strain evidence="4 5">N2-109</strain>
    </source>
</reference>
<gene>
    <name evidence="4" type="ORF">LHJ74_24460</name>
</gene>
<feature type="compositionally biased region" description="Low complexity" evidence="1">
    <location>
        <begin position="136"/>
        <end position="153"/>
    </location>
</feature>
<evidence type="ECO:0000256" key="2">
    <source>
        <dbReference type="SAM" id="Phobius"/>
    </source>
</evidence>
<name>A0ABT2JYQ1_9ACTN</name>
<keyword evidence="2" id="KW-1133">Transmembrane helix</keyword>
<keyword evidence="2" id="KW-0472">Membrane</keyword>
<feature type="chain" id="PRO_5045408590" evidence="3">
    <location>
        <begin position="27"/>
        <end position="262"/>
    </location>
</feature>
<feature type="transmembrane region" description="Helical" evidence="2">
    <location>
        <begin position="228"/>
        <end position="246"/>
    </location>
</feature>
<evidence type="ECO:0000313" key="5">
    <source>
        <dbReference type="Proteomes" id="UP001156389"/>
    </source>
</evidence>
<keyword evidence="3" id="KW-0732">Signal</keyword>